<dbReference type="EMBL" id="CP060697">
    <property type="protein sequence ID" value="QNM83902.1"/>
    <property type="molecule type" value="Genomic_DNA"/>
</dbReference>
<reference evidence="2 3" key="1">
    <citation type="submission" date="2020-08" db="EMBL/GenBank/DDBJ databases">
        <title>Sphingomonas sp. sand1-3 16S ribosomal RNA gene Genome sequencing and assembly.</title>
        <authorList>
            <person name="Kang M."/>
        </authorList>
    </citation>
    <scope>NUCLEOTIDE SEQUENCE [LARGE SCALE GENOMIC DNA]</scope>
    <source>
        <strain evidence="3">sand1-3</strain>
    </source>
</reference>
<feature type="transmembrane region" description="Helical" evidence="1">
    <location>
        <begin position="173"/>
        <end position="190"/>
    </location>
</feature>
<feature type="transmembrane region" description="Helical" evidence="1">
    <location>
        <begin position="81"/>
        <end position="100"/>
    </location>
</feature>
<dbReference type="Proteomes" id="UP000515861">
    <property type="component" value="Chromosome"/>
</dbReference>
<dbReference type="AlphaFoldDB" id="A0A7G9L5K3"/>
<sequence length="191" mass="20905">MSAFEFVFSLFGLLLGFSLVEVLGGLAKAIEAKVRPDKAGAEPVRIGWLTPLLGIFVMLDLVSFWGAAWIARDLVTAGPRIMLGGLVFAGSYYLAAHLVFPPDPRAERDLDQHYFRVRRIVFATVGVLFLLQLAYWLSVPELAAAFGKPAVIAKTATFAMFLTAAVAVRGYKANLVCLILLIASYLYDYVL</sequence>
<accession>A0A7G9L5K3</accession>
<dbReference type="RefSeq" id="WP_187480856.1">
    <property type="nucleotide sequence ID" value="NZ_CP060697.1"/>
</dbReference>
<feature type="transmembrane region" description="Helical" evidence="1">
    <location>
        <begin position="6"/>
        <end position="27"/>
    </location>
</feature>
<name>A0A7G9L5K3_9SPHN</name>
<feature type="transmembrane region" description="Helical" evidence="1">
    <location>
        <begin position="48"/>
        <end position="69"/>
    </location>
</feature>
<evidence type="ECO:0000313" key="2">
    <source>
        <dbReference type="EMBL" id="QNM83902.1"/>
    </source>
</evidence>
<keyword evidence="1" id="KW-0472">Membrane</keyword>
<feature type="transmembrane region" description="Helical" evidence="1">
    <location>
        <begin position="150"/>
        <end position="168"/>
    </location>
</feature>
<evidence type="ECO:0000313" key="3">
    <source>
        <dbReference type="Proteomes" id="UP000515861"/>
    </source>
</evidence>
<keyword evidence="1" id="KW-1133">Transmembrane helix</keyword>
<evidence type="ECO:0000256" key="1">
    <source>
        <dbReference type="SAM" id="Phobius"/>
    </source>
</evidence>
<organism evidence="2 3">
    <name type="scientific">Sphingomonas sabuli</name>
    <dbReference type="NCBI Taxonomy" id="2764186"/>
    <lineage>
        <taxon>Bacteria</taxon>
        <taxon>Pseudomonadati</taxon>
        <taxon>Pseudomonadota</taxon>
        <taxon>Alphaproteobacteria</taxon>
        <taxon>Sphingomonadales</taxon>
        <taxon>Sphingomonadaceae</taxon>
        <taxon>Sphingomonas</taxon>
    </lineage>
</organism>
<proteinExistence type="predicted"/>
<dbReference type="KEGG" id="ssau:H8M03_06230"/>
<protein>
    <submittedName>
        <fullName evidence="2">Uncharacterized protein</fullName>
    </submittedName>
</protein>
<gene>
    <name evidence="2" type="ORF">H8M03_06230</name>
</gene>
<keyword evidence="3" id="KW-1185">Reference proteome</keyword>
<keyword evidence="1" id="KW-0812">Transmembrane</keyword>
<feature type="transmembrane region" description="Helical" evidence="1">
    <location>
        <begin position="120"/>
        <end position="138"/>
    </location>
</feature>